<dbReference type="FunFam" id="3.30.1490.100:FF:000004">
    <property type="entry name" value="DNA polymerase IV"/>
    <property type="match status" value="1"/>
</dbReference>
<evidence type="ECO:0000256" key="16">
    <source>
        <dbReference type="ARBA" id="ARBA00049244"/>
    </source>
</evidence>
<comment type="function">
    <text evidence="15 17">Poorly processive, error-prone DNA polymerase involved in untargeted mutagenesis. Copies undamaged DNA at stalled replication forks, which arise in vivo from mismatched or misaligned primer ends. These misaligned primers can be extended by PolIV. Exhibits no 3'-5' exonuclease (proofreading) activity. May be involved in translesional synthesis, in conjunction with the beta clamp from PolIII.</text>
</comment>
<keyword evidence="13 17" id="KW-0238">DNA-binding</keyword>
<dbReference type="HAMAP" id="MF_01113">
    <property type="entry name" value="DNApol_IV"/>
    <property type="match status" value="1"/>
</dbReference>
<keyword evidence="14 17" id="KW-0234">DNA repair</keyword>
<evidence type="ECO:0000256" key="4">
    <source>
        <dbReference type="ARBA" id="ARBA00022457"/>
    </source>
</evidence>
<dbReference type="GO" id="GO:0009432">
    <property type="term" value="P:SOS response"/>
    <property type="evidence" value="ECO:0007669"/>
    <property type="project" value="TreeGrafter"/>
</dbReference>
<evidence type="ECO:0000256" key="7">
    <source>
        <dbReference type="ARBA" id="ARBA00022695"/>
    </source>
</evidence>
<accession>E6K0L6</accession>
<organism evidence="20 21">
    <name type="scientific">Parascardovia denticolens DSM 10105 = JCM 12538</name>
    <dbReference type="NCBI Taxonomy" id="864564"/>
    <lineage>
        <taxon>Bacteria</taxon>
        <taxon>Bacillati</taxon>
        <taxon>Actinomycetota</taxon>
        <taxon>Actinomycetes</taxon>
        <taxon>Bifidobacteriales</taxon>
        <taxon>Bifidobacteriaceae</taxon>
        <taxon>Parascardovia</taxon>
    </lineage>
</organism>
<feature type="active site" evidence="17">
    <location>
        <position position="127"/>
    </location>
</feature>
<evidence type="ECO:0000259" key="19">
    <source>
        <dbReference type="PROSITE" id="PS50173"/>
    </source>
</evidence>
<evidence type="ECO:0000256" key="8">
    <source>
        <dbReference type="ARBA" id="ARBA00022705"/>
    </source>
</evidence>
<reference evidence="20 21" key="1">
    <citation type="submission" date="2010-12" db="EMBL/GenBank/DDBJ databases">
        <authorList>
            <person name="Muzny D."/>
            <person name="Qin X."/>
            <person name="Buhay C."/>
            <person name="Dugan-Rocha S."/>
            <person name="Ding Y."/>
            <person name="Chen G."/>
            <person name="Hawes A."/>
            <person name="Holder M."/>
            <person name="Jhangiani S."/>
            <person name="Johnson A."/>
            <person name="Khan Z."/>
            <person name="Li Z."/>
            <person name="Liu W."/>
            <person name="Liu X."/>
            <person name="Perez L."/>
            <person name="Shen H."/>
            <person name="Wang Q."/>
            <person name="Watt J."/>
            <person name="Xi L."/>
            <person name="Xin Y."/>
            <person name="Zhou J."/>
            <person name="Deng J."/>
            <person name="Jiang H."/>
            <person name="Liu Y."/>
            <person name="Qu J."/>
            <person name="Song X.-Z."/>
            <person name="Zhang L."/>
            <person name="Villasana D."/>
            <person name="Johnson A."/>
            <person name="Liu J."/>
            <person name="Liyanage D."/>
            <person name="Lorensuhewa L."/>
            <person name="Robinson T."/>
            <person name="Song A."/>
            <person name="Song B.-B."/>
            <person name="Dinh H."/>
            <person name="Thornton R."/>
            <person name="Coyle M."/>
            <person name="Francisco L."/>
            <person name="Jackson L."/>
            <person name="Javaid M."/>
            <person name="Korchina V."/>
            <person name="Kovar C."/>
            <person name="Mata R."/>
            <person name="Mathew T."/>
            <person name="Ngo R."/>
            <person name="Nguyen L."/>
            <person name="Nguyen N."/>
            <person name="Okwuonu G."/>
            <person name="Ongeri F."/>
            <person name="Pham C."/>
            <person name="Simmons D."/>
            <person name="Wilczek-Boney K."/>
            <person name="Hale W."/>
            <person name="Jakkamsetti A."/>
            <person name="Pham P."/>
            <person name="Ruth R."/>
            <person name="San Lucas F."/>
            <person name="Warren J."/>
            <person name="Zhang J."/>
            <person name="Zhao Z."/>
            <person name="Zhou C."/>
            <person name="Zhu D."/>
            <person name="Lee S."/>
            <person name="Bess C."/>
            <person name="Blankenburg K."/>
            <person name="Forbes L."/>
            <person name="Fu Q."/>
            <person name="Gubbala S."/>
            <person name="Hirani K."/>
            <person name="Jayaseelan J.C."/>
            <person name="Lara F."/>
            <person name="Munidasa M."/>
            <person name="Palculict T."/>
            <person name="Patil S."/>
            <person name="Pu L.-L."/>
            <person name="Saada N."/>
            <person name="Tang L."/>
            <person name="Weissenberger G."/>
            <person name="Zhu Y."/>
            <person name="Hemphill L."/>
            <person name="Shang Y."/>
            <person name="Youmans B."/>
            <person name="Ayvaz T."/>
            <person name="Ross M."/>
            <person name="Santibanez J."/>
            <person name="Aqrawi P."/>
            <person name="Gross S."/>
            <person name="Joshi V."/>
            <person name="Fowler G."/>
            <person name="Nazareth L."/>
            <person name="Reid J."/>
            <person name="Worley K."/>
            <person name="Petrosino J."/>
            <person name="Highlander S."/>
            <person name="Gibbs R."/>
        </authorList>
    </citation>
    <scope>NUCLEOTIDE SEQUENCE [LARGE SCALE GENOMIC DNA]</scope>
    <source>
        <strain evidence="20 21">DSM 10105</strain>
    </source>
</reference>
<dbReference type="KEGG" id="pdo:PSDT_1232"/>
<feature type="binding site" evidence="17">
    <location>
        <position position="126"/>
    </location>
    <ligand>
        <name>Mg(2+)</name>
        <dbReference type="ChEBI" id="CHEBI:18420"/>
    </ligand>
</feature>
<dbReference type="GO" id="GO:0003887">
    <property type="term" value="F:DNA-directed DNA polymerase activity"/>
    <property type="evidence" value="ECO:0007669"/>
    <property type="project" value="UniProtKB-UniRule"/>
</dbReference>
<feature type="binding site" evidence="17">
    <location>
        <position position="33"/>
    </location>
    <ligand>
        <name>Mg(2+)</name>
        <dbReference type="ChEBI" id="CHEBI:18420"/>
    </ligand>
</feature>
<evidence type="ECO:0000256" key="11">
    <source>
        <dbReference type="ARBA" id="ARBA00022842"/>
    </source>
</evidence>
<dbReference type="PROSITE" id="PS50173">
    <property type="entry name" value="UMUC"/>
    <property type="match status" value="1"/>
</dbReference>
<keyword evidence="10 17" id="KW-0227">DNA damage</keyword>
<dbReference type="Gene3D" id="3.30.70.270">
    <property type="match status" value="1"/>
</dbReference>
<dbReference type="CDD" id="cd03586">
    <property type="entry name" value="PolY_Pol_IV_kappa"/>
    <property type="match status" value="1"/>
</dbReference>
<name>E6K0L6_PARDN</name>
<dbReference type="GO" id="GO:0006281">
    <property type="term" value="P:DNA repair"/>
    <property type="evidence" value="ECO:0007669"/>
    <property type="project" value="UniProtKB-UniRule"/>
</dbReference>
<comment type="similarity">
    <text evidence="2 17">Belongs to the DNA polymerase type-Y family.</text>
</comment>
<keyword evidence="21" id="KW-1185">Reference proteome</keyword>
<dbReference type="eggNOG" id="COG0389">
    <property type="taxonomic scope" value="Bacteria"/>
</dbReference>
<comment type="subunit">
    <text evidence="3 17">Monomer.</text>
</comment>
<evidence type="ECO:0000313" key="20">
    <source>
        <dbReference type="EMBL" id="EFT83354.1"/>
    </source>
</evidence>
<dbReference type="PATRIC" id="fig|864564.6.peg.1354"/>
<protein>
    <recommendedName>
        <fullName evidence="17">DNA polymerase IV</fullName>
        <shortName evidence="17">Pol IV</shortName>
        <ecNumber evidence="17">2.7.7.7</ecNumber>
    </recommendedName>
</protein>
<dbReference type="InterPro" id="IPR036775">
    <property type="entry name" value="DNA_pol_Y-fam_lit_finger_sf"/>
</dbReference>
<dbReference type="HOGENOM" id="CLU_012348_1_0_11"/>
<dbReference type="Pfam" id="PF00817">
    <property type="entry name" value="IMS"/>
    <property type="match status" value="1"/>
</dbReference>
<dbReference type="GO" id="GO:0000287">
    <property type="term" value="F:magnesium ion binding"/>
    <property type="evidence" value="ECO:0007669"/>
    <property type="project" value="UniProtKB-UniRule"/>
</dbReference>
<keyword evidence="4 17" id="KW-0515">Mutator protein</keyword>
<evidence type="ECO:0000256" key="5">
    <source>
        <dbReference type="ARBA" id="ARBA00022490"/>
    </source>
</evidence>
<feature type="region of interest" description="Disordered" evidence="18">
    <location>
        <begin position="388"/>
        <end position="437"/>
    </location>
</feature>
<dbReference type="GO" id="GO:0003684">
    <property type="term" value="F:damaged DNA binding"/>
    <property type="evidence" value="ECO:0007669"/>
    <property type="project" value="InterPro"/>
</dbReference>
<dbReference type="Gene3D" id="3.30.1490.100">
    <property type="entry name" value="DNA polymerase, Y-family, little finger domain"/>
    <property type="match status" value="1"/>
</dbReference>
<dbReference type="PANTHER" id="PTHR11076">
    <property type="entry name" value="DNA REPAIR POLYMERASE UMUC / TRANSFERASE FAMILY MEMBER"/>
    <property type="match status" value="1"/>
</dbReference>
<evidence type="ECO:0000256" key="9">
    <source>
        <dbReference type="ARBA" id="ARBA00022723"/>
    </source>
</evidence>
<dbReference type="GO" id="GO:0006261">
    <property type="term" value="P:DNA-templated DNA replication"/>
    <property type="evidence" value="ECO:0007669"/>
    <property type="project" value="UniProtKB-UniRule"/>
</dbReference>
<dbReference type="Pfam" id="PF11798">
    <property type="entry name" value="IMS_HHH"/>
    <property type="match status" value="1"/>
</dbReference>
<dbReference type="PANTHER" id="PTHR11076:SF33">
    <property type="entry name" value="DNA POLYMERASE KAPPA"/>
    <property type="match status" value="1"/>
</dbReference>
<proteinExistence type="inferred from homology"/>
<keyword evidence="8 17" id="KW-0235">DNA replication</keyword>
<evidence type="ECO:0000256" key="1">
    <source>
        <dbReference type="ARBA" id="ARBA00004496"/>
    </source>
</evidence>
<evidence type="ECO:0000256" key="18">
    <source>
        <dbReference type="SAM" id="MobiDB-lite"/>
    </source>
</evidence>
<comment type="cofactor">
    <cofactor evidence="17">
        <name>Mg(2+)</name>
        <dbReference type="ChEBI" id="CHEBI:18420"/>
    </cofactor>
    <text evidence="17">Binds 2 magnesium ions per subunit.</text>
</comment>
<keyword evidence="5 17" id="KW-0963">Cytoplasm</keyword>
<dbReference type="InterPro" id="IPR024728">
    <property type="entry name" value="PolY_HhH_motif"/>
</dbReference>
<evidence type="ECO:0000256" key="13">
    <source>
        <dbReference type="ARBA" id="ARBA00023125"/>
    </source>
</evidence>
<dbReference type="AlphaFoldDB" id="E6K0L6"/>
<dbReference type="InterPro" id="IPR001126">
    <property type="entry name" value="UmuC"/>
</dbReference>
<comment type="caution">
    <text evidence="20">The sequence shown here is derived from an EMBL/GenBank/DDBJ whole genome shotgun (WGS) entry which is preliminary data.</text>
</comment>
<sequence>MPYNGSMSTAPRLAAAKHSWGDDFRGCSMLHIDMDAFYASCEIVRHPELKGKPVIIGTGQRSVVSAASYEARAFGVNSAMAVAQARRLCPQGIYLPVDMAYYRSMSRKVFAIFHQVTDQIEQVSVDEGYMDVSAALLQWGDPRKIGAWIRQEVRERVGVTCSVGIASNKLIAKLASTNAKPDGMLLIPVGRQAEFIQMMPVRSIPGIGPSTQKALEKWGIATVKQLSQLSLADLTSALRSPAHARYLYEAARGIGSDQVVVDAPDKSIGAERTFPHDTDSWLAVAGLLRWACDRVATTLRERGLYARTVTVKLRLADLSHISKSLTVAEPMNTASQLYPLALKLLARLLSMGQPAAGKEARLPQQIRLAGIGTSHFSDAEHASYQQSFDDLLGPDDGSGIEDAGGNRSGSGSGNGRRAEQGGSKVKHEKVESALDRIRRKYGKDSASFGLG</sequence>
<dbReference type="InterPro" id="IPR022880">
    <property type="entry name" value="DNApol_IV"/>
</dbReference>
<dbReference type="InterPro" id="IPR043128">
    <property type="entry name" value="Rev_trsase/Diguanyl_cyclase"/>
</dbReference>
<keyword evidence="6 17" id="KW-0808">Transferase</keyword>
<dbReference type="Gene3D" id="1.10.150.20">
    <property type="entry name" value="5' to 3' exonuclease, C-terminal subdomain"/>
    <property type="match status" value="1"/>
</dbReference>
<evidence type="ECO:0000256" key="3">
    <source>
        <dbReference type="ARBA" id="ARBA00011245"/>
    </source>
</evidence>
<dbReference type="SUPFAM" id="SSF56672">
    <property type="entry name" value="DNA/RNA polymerases"/>
    <property type="match status" value="1"/>
</dbReference>
<dbReference type="Pfam" id="PF11799">
    <property type="entry name" value="IMS_C"/>
    <property type="match status" value="1"/>
</dbReference>
<evidence type="ECO:0000256" key="15">
    <source>
        <dbReference type="ARBA" id="ARBA00025589"/>
    </source>
</evidence>
<dbReference type="InterPro" id="IPR043502">
    <property type="entry name" value="DNA/RNA_pol_sf"/>
</dbReference>
<dbReference type="EC" id="2.7.7.7" evidence="17"/>
<dbReference type="FunFam" id="3.40.1170.60:FF:000001">
    <property type="entry name" value="DNA polymerase IV"/>
    <property type="match status" value="1"/>
</dbReference>
<dbReference type="InterPro" id="IPR017961">
    <property type="entry name" value="DNA_pol_Y-fam_little_finger"/>
</dbReference>
<keyword evidence="11 17" id="KW-0460">Magnesium</keyword>
<dbReference type="GO" id="GO:0005829">
    <property type="term" value="C:cytosol"/>
    <property type="evidence" value="ECO:0007669"/>
    <property type="project" value="TreeGrafter"/>
</dbReference>
<evidence type="ECO:0000256" key="12">
    <source>
        <dbReference type="ARBA" id="ARBA00022932"/>
    </source>
</evidence>
<dbReference type="SUPFAM" id="SSF100879">
    <property type="entry name" value="Lesion bypass DNA polymerase (Y-family), little finger domain"/>
    <property type="match status" value="1"/>
</dbReference>
<evidence type="ECO:0000313" key="21">
    <source>
        <dbReference type="Proteomes" id="UP000004946"/>
    </source>
</evidence>
<dbReference type="NCBIfam" id="NF002677">
    <property type="entry name" value="PRK02406.1"/>
    <property type="match status" value="1"/>
</dbReference>
<evidence type="ECO:0000256" key="17">
    <source>
        <dbReference type="HAMAP-Rule" id="MF_01113"/>
    </source>
</evidence>
<evidence type="ECO:0000256" key="6">
    <source>
        <dbReference type="ARBA" id="ARBA00022679"/>
    </source>
</evidence>
<dbReference type="EMBL" id="AEON01000001">
    <property type="protein sequence ID" value="EFT83354.1"/>
    <property type="molecule type" value="Genomic_DNA"/>
</dbReference>
<gene>
    <name evidence="17" type="primary">dinB</name>
    <name evidence="20" type="ORF">HMPREF0620_0359</name>
</gene>
<comment type="subcellular location">
    <subcellularLocation>
        <location evidence="1 17">Cytoplasm</location>
    </subcellularLocation>
</comment>
<keyword evidence="12 17" id="KW-0239">DNA-directed DNA polymerase</keyword>
<keyword evidence="7 17" id="KW-0548">Nucleotidyltransferase</keyword>
<dbReference type="InterPro" id="IPR050116">
    <property type="entry name" value="DNA_polymerase-Y"/>
</dbReference>
<keyword evidence="9 17" id="KW-0479">Metal-binding</keyword>
<dbReference type="Gene3D" id="3.40.1170.60">
    <property type="match status" value="1"/>
</dbReference>
<comment type="catalytic activity">
    <reaction evidence="16 17">
        <text>DNA(n) + a 2'-deoxyribonucleoside 5'-triphosphate = DNA(n+1) + diphosphate</text>
        <dbReference type="Rhea" id="RHEA:22508"/>
        <dbReference type="Rhea" id="RHEA-COMP:17339"/>
        <dbReference type="Rhea" id="RHEA-COMP:17340"/>
        <dbReference type="ChEBI" id="CHEBI:33019"/>
        <dbReference type="ChEBI" id="CHEBI:61560"/>
        <dbReference type="ChEBI" id="CHEBI:173112"/>
        <dbReference type="EC" id="2.7.7.7"/>
    </reaction>
</comment>
<feature type="site" description="Substrate discrimination" evidence="17">
    <location>
        <position position="38"/>
    </location>
</feature>
<feature type="domain" description="UmuC" evidence="19">
    <location>
        <begin position="29"/>
        <end position="208"/>
    </location>
</feature>
<evidence type="ECO:0000256" key="14">
    <source>
        <dbReference type="ARBA" id="ARBA00023204"/>
    </source>
</evidence>
<dbReference type="Proteomes" id="UP000004946">
    <property type="component" value="Chromosome"/>
</dbReference>
<evidence type="ECO:0000256" key="10">
    <source>
        <dbReference type="ARBA" id="ARBA00022763"/>
    </source>
</evidence>
<dbReference type="GO" id="GO:0042276">
    <property type="term" value="P:error-prone translesion synthesis"/>
    <property type="evidence" value="ECO:0007669"/>
    <property type="project" value="TreeGrafter"/>
</dbReference>
<evidence type="ECO:0000256" key="2">
    <source>
        <dbReference type="ARBA" id="ARBA00010945"/>
    </source>
</evidence>